<protein>
    <submittedName>
        <fullName evidence="3">DUF58 domain-containing protein</fullName>
    </submittedName>
</protein>
<sequence>MSAALRARLLAAAERRLPALTRLRRVEALPITLDRRRIYVLPTPFGLGFAVLLFVMLLGALNYGNNPALLLTCLLGAATGMSVFFGFRMMSGLALGQVRVAEAHAEEPFDLQLRFAPGSRARASLRLRRGEAETAFALPAGTEHEVALRLAGAERGWFRPGRLRVWTEYPLGIFQMWSWLHPDAEFLIYPALETPAPPLPAGDGRQGEQLAAGASEEHAGLRDYRSSDPSRLIAWKPSVRHDTLLVRDVERRSGEALTLDYAALRDLDAEARIRRLAAWVCAAESAQRSYTLRLPGEIVGPGLGTLQRQACLRALALLPGDAHD</sequence>
<dbReference type="PANTHER" id="PTHR34351:SF1">
    <property type="entry name" value="SLR1927 PROTEIN"/>
    <property type="match status" value="1"/>
</dbReference>
<name>A0ABV9QZ92_9GAMM</name>
<proteinExistence type="predicted"/>
<dbReference type="RefSeq" id="WP_380022162.1">
    <property type="nucleotide sequence ID" value="NZ_JBHSHD010000010.1"/>
</dbReference>
<keyword evidence="2" id="KW-1133">Transmembrane helix</keyword>
<keyword evidence="2" id="KW-0472">Membrane</keyword>
<evidence type="ECO:0000256" key="2">
    <source>
        <dbReference type="SAM" id="Phobius"/>
    </source>
</evidence>
<gene>
    <name evidence="3" type="ORF">ACFO6Q_16355</name>
</gene>
<reference evidence="4" key="1">
    <citation type="journal article" date="2019" name="Int. J. Syst. Evol. Microbiol.">
        <title>The Global Catalogue of Microorganisms (GCM) 10K type strain sequencing project: providing services to taxonomists for standard genome sequencing and annotation.</title>
        <authorList>
            <consortium name="The Broad Institute Genomics Platform"/>
            <consortium name="The Broad Institute Genome Sequencing Center for Infectious Disease"/>
            <person name="Wu L."/>
            <person name="Ma J."/>
        </authorList>
    </citation>
    <scope>NUCLEOTIDE SEQUENCE [LARGE SCALE GENOMIC DNA]</scope>
    <source>
        <strain evidence="4">CCUG 30340</strain>
    </source>
</reference>
<evidence type="ECO:0000256" key="1">
    <source>
        <dbReference type="SAM" id="MobiDB-lite"/>
    </source>
</evidence>
<feature type="transmembrane region" description="Helical" evidence="2">
    <location>
        <begin position="38"/>
        <end position="61"/>
    </location>
</feature>
<evidence type="ECO:0000313" key="4">
    <source>
        <dbReference type="Proteomes" id="UP001595886"/>
    </source>
</evidence>
<organism evidence="3 4">
    <name type="scientific">Dokdonella ginsengisoli</name>
    <dbReference type="NCBI Taxonomy" id="363846"/>
    <lineage>
        <taxon>Bacteria</taxon>
        <taxon>Pseudomonadati</taxon>
        <taxon>Pseudomonadota</taxon>
        <taxon>Gammaproteobacteria</taxon>
        <taxon>Lysobacterales</taxon>
        <taxon>Rhodanobacteraceae</taxon>
        <taxon>Dokdonella</taxon>
    </lineage>
</organism>
<evidence type="ECO:0000313" key="3">
    <source>
        <dbReference type="EMBL" id="MFC4821900.1"/>
    </source>
</evidence>
<dbReference type="EMBL" id="JBHSHD010000010">
    <property type="protein sequence ID" value="MFC4821900.1"/>
    <property type="molecule type" value="Genomic_DNA"/>
</dbReference>
<feature type="transmembrane region" description="Helical" evidence="2">
    <location>
        <begin position="67"/>
        <end position="87"/>
    </location>
</feature>
<dbReference type="Proteomes" id="UP001595886">
    <property type="component" value="Unassembled WGS sequence"/>
</dbReference>
<accession>A0ABV9QZ92</accession>
<keyword evidence="4" id="KW-1185">Reference proteome</keyword>
<feature type="region of interest" description="Disordered" evidence="1">
    <location>
        <begin position="198"/>
        <end position="219"/>
    </location>
</feature>
<dbReference type="PANTHER" id="PTHR34351">
    <property type="entry name" value="SLR1927 PROTEIN-RELATED"/>
    <property type="match status" value="1"/>
</dbReference>
<comment type="caution">
    <text evidence="3">The sequence shown here is derived from an EMBL/GenBank/DDBJ whole genome shotgun (WGS) entry which is preliminary data.</text>
</comment>
<keyword evidence="2" id="KW-0812">Transmembrane</keyword>